<accession>A0ABM5KPG2</accession>
<dbReference type="EnsemblMetazoa" id="XM_050656116.1">
    <property type="protein sequence ID" value="XP_050512073.1"/>
    <property type="gene ID" value="LOC126888091"/>
</dbReference>
<evidence type="ECO:0000313" key="2">
    <source>
        <dbReference type="Proteomes" id="UP001652700"/>
    </source>
</evidence>
<dbReference type="PANTHER" id="PTHR10174:SF222">
    <property type="entry name" value="GH10083P-RELATED"/>
    <property type="match status" value="1"/>
</dbReference>
<proteinExistence type="predicted"/>
<dbReference type="SUPFAM" id="SSF46938">
    <property type="entry name" value="CRAL/TRIO N-terminal domain"/>
    <property type="match status" value="1"/>
</dbReference>
<evidence type="ECO:0000313" key="1">
    <source>
        <dbReference type="EnsemblMetazoa" id="XP_050512073.1"/>
    </source>
</evidence>
<dbReference type="InterPro" id="IPR036273">
    <property type="entry name" value="CRAL/TRIO_N_dom_sf"/>
</dbReference>
<evidence type="ECO:0008006" key="3">
    <source>
        <dbReference type="Google" id="ProtNLM"/>
    </source>
</evidence>
<name>A0ABM5KPG2_DIAVI</name>
<dbReference type="PANTHER" id="PTHR10174">
    <property type="entry name" value="ALPHA-TOCOPHEROL TRANSFER PROTEIN-RELATED"/>
    <property type="match status" value="1"/>
</dbReference>
<dbReference type="SUPFAM" id="SSF52087">
    <property type="entry name" value="CRAL/TRIO domain"/>
    <property type="match status" value="1"/>
</dbReference>
<dbReference type="GeneID" id="126888091"/>
<protein>
    <recommendedName>
        <fullName evidence="3">Alpha-tocopherol transfer protein-like</fullName>
    </recommendedName>
</protein>
<dbReference type="Gene3D" id="3.40.525.10">
    <property type="entry name" value="CRAL-TRIO lipid binding domain"/>
    <property type="match status" value="1"/>
</dbReference>
<reference evidence="1" key="1">
    <citation type="submission" date="2025-05" db="UniProtKB">
        <authorList>
            <consortium name="EnsemblMetazoa"/>
        </authorList>
    </citation>
    <scope>IDENTIFICATION</scope>
</reference>
<dbReference type="InterPro" id="IPR036865">
    <property type="entry name" value="CRAL-TRIO_dom_sf"/>
</dbReference>
<dbReference type="Proteomes" id="UP001652700">
    <property type="component" value="Unplaced"/>
</dbReference>
<sequence length="265" mass="31257">MDTNYFFKTNIDKILSAFGKTNEDVKRDIETIKTWLEAQKHLPELPNEIMIRHFLVNNHFSIERTKQTLDMYYSVRTIIPEVFQNTNPTSLNMKDVYDSVAFSPLPNLTPKLQRIICARYNPIPENFNSDKGVAIMAQIYEVRLWEDLSLGDIFILDYQHLKMGHLTKVTPKMLREIAFIFEVYLHKSLEELHLHVPQSILPVEYGGNEQSLDTLYELWKVKLQQYKSRFDLLDKLFVNEELRTCPYKNCDVLGYYGNYMKLDVS</sequence>
<dbReference type="RefSeq" id="XP_050512073.1">
    <property type="nucleotide sequence ID" value="XM_050656116.1"/>
</dbReference>
<dbReference type="Gene3D" id="1.20.5.1200">
    <property type="entry name" value="Alpha-tocopherol transfer"/>
    <property type="match status" value="1"/>
</dbReference>
<organism evidence="1 2">
    <name type="scientific">Diabrotica virgifera virgifera</name>
    <name type="common">western corn rootworm</name>
    <dbReference type="NCBI Taxonomy" id="50390"/>
    <lineage>
        <taxon>Eukaryota</taxon>
        <taxon>Metazoa</taxon>
        <taxon>Ecdysozoa</taxon>
        <taxon>Arthropoda</taxon>
        <taxon>Hexapoda</taxon>
        <taxon>Insecta</taxon>
        <taxon>Pterygota</taxon>
        <taxon>Neoptera</taxon>
        <taxon>Endopterygota</taxon>
        <taxon>Coleoptera</taxon>
        <taxon>Polyphaga</taxon>
        <taxon>Cucujiformia</taxon>
        <taxon>Chrysomeloidea</taxon>
        <taxon>Chrysomelidae</taxon>
        <taxon>Galerucinae</taxon>
        <taxon>Diabroticina</taxon>
        <taxon>Diabroticites</taxon>
        <taxon>Diabrotica</taxon>
    </lineage>
</organism>
<keyword evidence="2" id="KW-1185">Reference proteome</keyword>